<dbReference type="AlphaFoldDB" id="A0A0D8YA91"/>
<evidence type="ECO:0000313" key="2">
    <source>
        <dbReference type="EMBL" id="KJH53728.1"/>
    </source>
</evidence>
<keyword evidence="1" id="KW-0812">Transmembrane</keyword>
<gene>
    <name evidence="2" type="ORF">DICVIV_00157</name>
</gene>
<keyword evidence="3" id="KW-1185">Reference proteome</keyword>
<keyword evidence="1" id="KW-0472">Membrane</keyword>
<protein>
    <submittedName>
        <fullName evidence="2">Uncharacterized protein</fullName>
    </submittedName>
</protein>
<reference evidence="2 3" key="1">
    <citation type="submission" date="2013-11" db="EMBL/GenBank/DDBJ databases">
        <title>Draft genome of the bovine lungworm Dictyocaulus viviparus.</title>
        <authorList>
            <person name="Mitreva M."/>
        </authorList>
    </citation>
    <scope>NUCLEOTIDE SEQUENCE [LARGE SCALE GENOMIC DNA]</scope>
    <source>
        <strain evidence="2 3">HannoverDv2000</strain>
    </source>
</reference>
<evidence type="ECO:0000313" key="3">
    <source>
        <dbReference type="Proteomes" id="UP000053766"/>
    </source>
</evidence>
<keyword evidence="1" id="KW-1133">Transmembrane helix</keyword>
<feature type="transmembrane region" description="Helical" evidence="1">
    <location>
        <begin position="16"/>
        <end position="38"/>
    </location>
</feature>
<proteinExistence type="predicted"/>
<reference evidence="3" key="2">
    <citation type="journal article" date="2016" name="Sci. Rep.">
        <title>Dictyocaulus viviparus genome, variome and transcriptome elucidate lungworm biology and support future intervention.</title>
        <authorList>
            <person name="McNulty S.N."/>
            <person name="Strube C."/>
            <person name="Rosa B.A."/>
            <person name="Martin J.C."/>
            <person name="Tyagi R."/>
            <person name="Choi Y.J."/>
            <person name="Wang Q."/>
            <person name="Hallsworth Pepin K."/>
            <person name="Zhang X."/>
            <person name="Ozersky P."/>
            <person name="Wilson R.K."/>
            <person name="Sternberg P.W."/>
            <person name="Gasser R.B."/>
            <person name="Mitreva M."/>
        </authorList>
    </citation>
    <scope>NUCLEOTIDE SEQUENCE [LARGE SCALE GENOMIC DNA]</scope>
    <source>
        <strain evidence="3">HannoverDv2000</strain>
    </source>
</reference>
<accession>A0A0D8YA91</accession>
<name>A0A0D8YA91_DICVI</name>
<evidence type="ECO:0000256" key="1">
    <source>
        <dbReference type="SAM" id="Phobius"/>
    </source>
</evidence>
<dbReference type="Proteomes" id="UP000053766">
    <property type="component" value="Unassembled WGS sequence"/>
</dbReference>
<organism evidence="2 3">
    <name type="scientific">Dictyocaulus viviparus</name>
    <name type="common">Bovine lungworm</name>
    <dbReference type="NCBI Taxonomy" id="29172"/>
    <lineage>
        <taxon>Eukaryota</taxon>
        <taxon>Metazoa</taxon>
        <taxon>Ecdysozoa</taxon>
        <taxon>Nematoda</taxon>
        <taxon>Chromadorea</taxon>
        <taxon>Rhabditida</taxon>
        <taxon>Rhabditina</taxon>
        <taxon>Rhabditomorpha</taxon>
        <taxon>Strongyloidea</taxon>
        <taxon>Metastrongylidae</taxon>
        <taxon>Dictyocaulus</taxon>
    </lineage>
</organism>
<sequence>MELIENTRTAAGHNTFGIFTFAFTNSILILYSHVFLIIKSRSFVYSHGVMQWTVALEGGPRRVNHAAVAIGDRLWTQNECIVWYLCDLLCAYKKNERK</sequence>
<dbReference type="OrthoDB" id="432528at2759"/>
<dbReference type="EMBL" id="KN716150">
    <property type="protein sequence ID" value="KJH53728.1"/>
    <property type="molecule type" value="Genomic_DNA"/>
</dbReference>